<proteinExistence type="predicted"/>
<dbReference type="AlphaFoldDB" id="A0A4R7I4I9"/>
<comment type="caution">
    <text evidence="2">The sequence shown here is derived from an EMBL/GenBank/DDBJ whole genome shotgun (WGS) entry which is preliminary data.</text>
</comment>
<dbReference type="Proteomes" id="UP000294558">
    <property type="component" value="Unassembled WGS sequence"/>
</dbReference>
<protein>
    <submittedName>
        <fullName evidence="2">Uncharacterized protein</fullName>
    </submittedName>
</protein>
<sequence>MGLTERVKRLFGRSDAEPMDEHPSADDLRIGDLSERLRQMRGDNVTAMGPPDAAPRSADSVEQMSKAAADARFVDRTNEDDVLRGVKKYRSADDR</sequence>
<accession>A0A4R7I4I9</accession>
<dbReference type="RefSeq" id="WP_133870134.1">
    <property type="nucleotide sequence ID" value="NZ_SOAU01000001.1"/>
</dbReference>
<evidence type="ECO:0000256" key="1">
    <source>
        <dbReference type="SAM" id="MobiDB-lite"/>
    </source>
</evidence>
<name>A0A4R7I4I9_9ACTN</name>
<evidence type="ECO:0000313" key="2">
    <source>
        <dbReference type="EMBL" id="TDT17879.1"/>
    </source>
</evidence>
<evidence type="ECO:0000313" key="3">
    <source>
        <dbReference type="Proteomes" id="UP000294558"/>
    </source>
</evidence>
<keyword evidence="3" id="KW-1185">Reference proteome</keyword>
<feature type="region of interest" description="Disordered" evidence="1">
    <location>
        <begin position="1"/>
        <end position="27"/>
    </location>
</feature>
<reference evidence="2 3" key="1">
    <citation type="submission" date="2019-03" db="EMBL/GenBank/DDBJ databases">
        <title>Sequencing the genomes of 1000 actinobacteria strains.</title>
        <authorList>
            <person name="Klenk H.-P."/>
        </authorList>
    </citation>
    <scope>NUCLEOTIDE SEQUENCE [LARGE SCALE GENOMIC DNA]</scope>
    <source>
        <strain evidence="2 3">DSM 18936</strain>
    </source>
</reference>
<dbReference type="EMBL" id="SOAU01000001">
    <property type="protein sequence ID" value="TDT17879.1"/>
    <property type="molecule type" value="Genomic_DNA"/>
</dbReference>
<gene>
    <name evidence="2" type="ORF">BDK89_3492</name>
</gene>
<organism evidence="2 3">
    <name type="scientific">Ilumatobacter fluminis</name>
    <dbReference type="NCBI Taxonomy" id="467091"/>
    <lineage>
        <taxon>Bacteria</taxon>
        <taxon>Bacillati</taxon>
        <taxon>Actinomycetota</taxon>
        <taxon>Acidimicrobiia</taxon>
        <taxon>Acidimicrobiales</taxon>
        <taxon>Ilumatobacteraceae</taxon>
        <taxon>Ilumatobacter</taxon>
    </lineage>
</organism>
<feature type="region of interest" description="Disordered" evidence="1">
    <location>
        <begin position="41"/>
        <end position="65"/>
    </location>
</feature>